<sequence length="216" mass="24190">MKKKIVLGSASPRRRELLSQIGVEFTVRVSDKEEVYHSDVPEEIVKELALMKAENVAEDLAADLKAADSSERDGKMENPGAEELKNMVIIGADTIVVLDRKILGKPKEEEDAFRMLRALQGRAHEVYTGVAVLDYDSDGRLRTKNHAVKTEVYVHEMTDEEIRGYIATKDPMDKAGSYGIQGCFAKYIDRIDGDYYNVVGLPVSFVYQALKDMEAL</sequence>
<dbReference type="GO" id="GO:0009117">
    <property type="term" value="P:nucleotide metabolic process"/>
    <property type="evidence" value="ECO:0007669"/>
    <property type="project" value="UniProtKB-KW"/>
</dbReference>
<protein>
    <recommendedName>
        <fullName evidence="3">dTTP/UTP pyrophosphatase</fullName>
        <shortName evidence="3">dTTPase/UTPase</shortName>
        <ecNumber evidence="3">3.6.1.9</ecNumber>
    </recommendedName>
    <alternativeName>
        <fullName evidence="3">Nucleoside triphosphate pyrophosphatase</fullName>
    </alternativeName>
    <alternativeName>
        <fullName evidence="3">Nucleotide pyrophosphatase</fullName>
        <shortName evidence="3">Nucleotide PPase</shortName>
    </alternativeName>
</protein>
<dbReference type="HAMAP" id="MF_00528">
    <property type="entry name" value="Maf"/>
    <property type="match status" value="1"/>
</dbReference>
<evidence type="ECO:0000313" key="4">
    <source>
        <dbReference type="EMBL" id="HIZ13808.1"/>
    </source>
</evidence>
<keyword evidence="2 3" id="KW-0378">Hydrolase</keyword>
<evidence type="ECO:0000256" key="3">
    <source>
        <dbReference type="HAMAP-Rule" id="MF_00528"/>
    </source>
</evidence>
<name>A0A9D2DBA7_9FIRM</name>
<comment type="catalytic activity">
    <reaction evidence="3">
        <text>dTTP + H2O = dTMP + diphosphate + H(+)</text>
        <dbReference type="Rhea" id="RHEA:28534"/>
        <dbReference type="ChEBI" id="CHEBI:15377"/>
        <dbReference type="ChEBI" id="CHEBI:15378"/>
        <dbReference type="ChEBI" id="CHEBI:33019"/>
        <dbReference type="ChEBI" id="CHEBI:37568"/>
        <dbReference type="ChEBI" id="CHEBI:63528"/>
        <dbReference type="EC" id="3.6.1.9"/>
    </reaction>
</comment>
<evidence type="ECO:0000256" key="2">
    <source>
        <dbReference type="ARBA" id="ARBA00022801"/>
    </source>
</evidence>
<evidence type="ECO:0000256" key="1">
    <source>
        <dbReference type="ARBA" id="ARBA00001968"/>
    </source>
</evidence>
<dbReference type="PIRSF" id="PIRSF006305">
    <property type="entry name" value="Maf"/>
    <property type="match status" value="1"/>
</dbReference>
<reference evidence="4" key="2">
    <citation type="submission" date="2021-04" db="EMBL/GenBank/DDBJ databases">
        <authorList>
            <person name="Gilroy R."/>
        </authorList>
    </citation>
    <scope>NUCLEOTIDE SEQUENCE</scope>
    <source>
        <strain evidence="4">ChiGjej1B1-13045</strain>
    </source>
</reference>
<comment type="function">
    <text evidence="3">Nucleoside triphosphate pyrophosphatase that hydrolyzes dTTP and UTP. May have a dual role in cell division arrest and in preventing the incorporation of modified nucleotides into cellular nucleic acids.</text>
</comment>
<dbReference type="EMBL" id="DXCD01000205">
    <property type="protein sequence ID" value="HIZ13808.1"/>
    <property type="molecule type" value="Genomic_DNA"/>
</dbReference>
<dbReference type="GO" id="GO:0047429">
    <property type="term" value="F:nucleoside triphosphate diphosphatase activity"/>
    <property type="evidence" value="ECO:0007669"/>
    <property type="project" value="UniProtKB-EC"/>
</dbReference>
<keyword evidence="3" id="KW-0963">Cytoplasm</keyword>
<comment type="cofactor">
    <cofactor evidence="1 3">
        <name>a divalent metal cation</name>
        <dbReference type="ChEBI" id="CHEBI:60240"/>
    </cofactor>
</comment>
<keyword evidence="3" id="KW-0546">Nucleotide metabolism</keyword>
<dbReference type="InterPro" id="IPR003697">
    <property type="entry name" value="Maf-like"/>
</dbReference>
<dbReference type="GO" id="GO:0005737">
    <property type="term" value="C:cytoplasm"/>
    <property type="evidence" value="ECO:0007669"/>
    <property type="project" value="UniProtKB-SubCell"/>
</dbReference>
<feature type="site" description="Important for substrate specificity" evidence="3">
    <location>
        <position position="94"/>
    </location>
</feature>
<reference evidence="4" key="1">
    <citation type="journal article" date="2021" name="PeerJ">
        <title>Extensive microbial diversity within the chicken gut microbiome revealed by metagenomics and culture.</title>
        <authorList>
            <person name="Gilroy R."/>
            <person name="Ravi A."/>
            <person name="Getino M."/>
            <person name="Pursley I."/>
            <person name="Horton D.L."/>
            <person name="Alikhan N.F."/>
            <person name="Baker D."/>
            <person name="Gharbi K."/>
            <person name="Hall N."/>
            <person name="Watson M."/>
            <person name="Adriaenssens E.M."/>
            <person name="Foster-Nyarko E."/>
            <person name="Jarju S."/>
            <person name="Secka A."/>
            <person name="Antonio M."/>
            <person name="Oren A."/>
            <person name="Chaudhuri R.R."/>
            <person name="La Ragione R."/>
            <person name="Hildebrand F."/>
            <person name="Pallen M.J."/>
        </authorList>
    </citation>
    <scope>NUCLEOTIDE SEQUENCE</scope>
    <source>
        <strain evidence="4">ChiGjej1B1-13045</strain>
    </source>
</reference>
<dbReference type="Pfam" id="PF02545">
    <property type="entry name" value="Maf"/>
    <property type="match status" value="1"/>
</dbReference>
<comment type="similarity">
    <text evidence="3">Belongs to the Maf family. YhdE subfamily.</text>
</comment>
<dbReference type="SUPFAM" id="SSF52972">
    <property type="entry name" value="ITPase-like"/>
    <property type="match status" value="1"/>
</dbReference>
<accession>A0A9D2DBA7</accession>
<evidence type="ECO:0000313" key="5">
    <source>
        <dbReference type="Proteomes" id="UP000824017"/>
    </source>
</evidence>
<comment type="caution">
    <text evidence="4">The sequence shown here is derived from an EMBL/GenBank/DDBJ whole genome shotgun (WGS) entry which is preliminary data.</text>
</comment>
<dbReference type="EC" id="3.6.1.9" evidence="3"/>
<feature type="site" description="Important for substrate specificity" evidence="3">
    <location>
        <position position="13"/>
    </location>
</feature>
<dbReference type="AlphaFoldDB" id="A0A9D2DBA7"/>
<gene>
    <name evidence="4" type="primary">maf</name>
    <name evidence="4" type="ORF">H9817_07780</name>
</gene>
<dbReference type="PANTHER" id="PTHR43213:SF5">
    <property type="entry name" value="BIFUNCTIONAL DTTP_UTP PYROPHOSPHATASE_METHYLTRANSFERASE PROTEIN-RELATED"/>
    <property type="match status" value="1"/>
</dbReference>
<dbReference type="NCBIfam" id="TIGR00172">
    <property type="entry name" value="maf"/>
    <property type="match status" value="1"/>
</dbReference>
<dbReference type="CDD" id="cd00555">
    <property type="entry name" value="Maf"/>
    <property type="match status" value="1"/>
</dbReference>
<dbReference type="Gene3D" id="3.90.950.10">
    <property type="match status" value="1"/>
</dbReference>
<comment type="caution">
    <text evidence="3">Lacks conserved residue(s) required for the propagation of feature annotation.</text>
</comment>
<dbReference type="PANTHER" id="PTHR43213">
    <property type="entry name" value="BIFUNCTIONAL DTTP/UTP PYROPHOSPHATASE/METHYLTRANSFERASE PROTEIN-RELATED"/>
    <property type="match status" value="1"/>
</dbReference>
<comment type="catalytic activity">
    <reaction evidence="3">
        <text>UTP + H2O = UMP + diphosphate + H(+)</text>
        <dbReference type="Rhea" id="RHEA:29395"/>
        <dbReference type="ChEBI" id="CHEBI:15377"/>
        <dbReference type="ChEBI" id="CHEBI:15378"/>
        <dbReference type="ChEBI" id="CHEBI:33019"/>
        <dbReference type="ChEBI" id="CHEBI:46398"/>
        <dbReference type="ChEBI" id="CHEBI:57865"/>
        <dbReference type="EC" id="3.6.1.9"/>
    </reaction>
</comment>
<dbReference type="Proteomes" id="UP000824017">
    <property type="component" value="Unassembled WGS sequence"/>
</dbReference>
<dbReference type="InterPro" id="IPR029001">
    <property type="entry name" value="ITPase-like_fam"/>
</dbReference>
<feature type="site" description="Important for substrate specificity" evidence="3">
    <location>
        <position position="181"/>
    </location>
</feature>
<proteinExistence type="inferred from homology"/>
<feature type="active site" description="Proton acceptor" evidence="3">
    <location>
        <position position="93"/>
    </location>
</feature>
<organism evidence="4 5">
    <name type="scientific">Candidatus Mediterraneibacter stercorigallinarum</name>
    <dbReference type="NCBI Taxonomy" id="2838686"/>
    <lineage>
        <taxon>Bacteria</taxon>
        <taxon>Bacillati</taxon>
        <taxon>Bacillota</taxon>
        <taxon>Clostridia</taxon>
        <taxon>Lachnospirales</taxon>
        <taxon>Lachnospiraceae</taxon>
        <taxon>Mediterraneibacter</taxon>
    </lineage>
</organism>
<comment type="subcellular location">
    <subcellularLocation>
        <location evidence="3">Cytoplasm</location>
    </subcellularLocation>
</comment>